<dbReference type="AlphaFoldDB" id="A0A7S6UHH5"/>
<keyword evidence="7" id="KW-0482">Metalloprotease</keyword>
<name>A0A7S6UHH5_9GAMM</name>
<dbReference type="GO" id="GO:0005886">
    <property type="term" value="C:plasma membrane"/>
    <property type="evidence" value="ECO:0007669"/>
    <property type="project" value="TreeGrafter"/>
</dbReference>
<keyword evidence="6" id="KW-0862">Zinc</keyword>
<evidence type="ECO:0000313" key="11">
    <source>
        <dbReference type="EMBL" id="QOW20395.1"/>
    </source>
</evidence>
<keyword evidence="8" id="KW-0732">Signal</keyword>
<evidence type="ECO:0000256" key="7">
    <source>
        <dbReference type="ARBA" id="ARBA00023049"/>
    </source>
</evidence>
<dbReference type="SUPFAM" id="SSF55486">
    <property type="entry name" value="Metalloproteases ('zincins'), catalytic domain"/>
    <property type="match status" value="1"/>
</dbReference>
<evidence type="ECO:0000256" key="1">
    <source>
        <dbReference type="ARBA" id="ARBA00001947"/>
    </source>
</evidence>
<dbReference type="InterPro" id="IPR008753">
    <property type="entry name" value="Peptidase_M13_N"/>
</dbReference>
<evidence type="ECO:0000256" key="6">
    <source>
        <dbReference type="ARBA" id="ARBA00022833"/>
    </source>
</evidence>
<dbReference type="EMBL" id="CP063656">
    <property type="protein sequence ID" value="QOW20395.1"/>
    <property type="molecule type" value="Genomic_DNA"/>
</dbReference>
<keyword evidence="4" id="KW-0479">Metal-binding</keyword>
<keyword evidence="12" id="KW-1185">Reference proteome</keyword>
<evidence type="ECO:0000259" key="10">
    <source>
        <dbReference type="Pfam" id="PF05649"/>
    </source>
</evidence>
<evidence type="ECO:0000256" key="5">
    <source>
        <dbReference type="ARBA" id="ARBA00022801"/>
    </source>
</evidence>
<reference evidence="11 12" key="1">
    <citation type="submission" date="2020-10" db="EMBL/GenBank/DDBJ databases">
        <title>complete genome sequencing of Lysobacter sp. H21R20.</title>
        <authorList>
            <person name="Bae J.-W."/>
            <person name="Lee S.-Y."/>
        </authorList>
    </citation>
    <scope>NUCLEOTIDE SEQUENCE [LARGE SCALE GENOMIC DNA]</scope>
    <source>
        <strain evidence="11 12">H21R20</strain>
    </source>
</reference>
<dbReference type="Gene3D" id="1.10.1380.10">
    <property type="entry name" value="Neutral endopeptidase , domain2"/>
    <property type="match status" value="1"/>
</dbReference>
<feature type="domain" description="Peptidase M13 N-terminal" evidence="10">
    <location>
        <begin position="32"/>
        <end position="407"/>
    </location>
</feature>
<keyword evidence="5" id="KW-0378">Hydrolase</keyword>
<evidence type="ECO:0000256" key="3">
    <source>
        <dbReference type="ARBA" id="ARBA00022670"/>
    </source>
</evidence>
<dbReference type="PANTHER" id="PTHR11733">
    <property type="entry name" value="ZINC METALLOPROTEASE FAMILY M13 NEPRILYSIN-RELATED"/>
    <property type="match status" value="1"/>
</dbReference>
<proteinExistence type="inferred from homology"/>
<comment type="similarity">
    <text evidence="2">Belongs to the peptidase M13 family.</text>
</comment>
<sequence length="669" mass="72488">MTLRPLFCALVIGLTAGLASPSAGAQEAADACTDFHGFANAGWLMANPLPAGADTISALGQLETRARQEQIDLLNSAMQAPQGPIQQLLGDFWASGLNEAGVEADGAQPLAPLLDRIVAIKRSKSIAPAIAALHQVGIPVAFHFGADIDLADLSRHIGYFSQGGVGLPDPAYYLRTDEPTQAVMGQYRAYIEKILALTGVKDKELAKQAQLVIDLETRLAKASRPLAELRDPRSNYGAVDTAGLAAQYPNLELDKFLEAQGVSMPTVSIASPTRLAEVDRLVGELKPEQWRAYLRWRVGDSMAPYLAKAWRDAHFDFHGRVIAGASAPPAREQQVLDAINQAAGPMLGHEYAARFLKPETRAEAMRITGQVRSALADSLARDTRISEQARAEASAKLAKMKIELGVPARDLDFTIQPMGRGSFGGNMLIASTWRHREEMRRIGENNADRRWDVLPQQPALTYDLAQNRLIVTAAALQAPLLDPLAQTATRYGSFGALVGHEISHGFDSRGHHIAADSEIRDWWTPQDASTWETLGYRVVGQYGGFDVPMLNGTKVNGVATRDENIADIAGVQLAWEAFNKAAPEADKKSKEAFFEGWAGLWPQHMSAAAAAQLAAHGVHAPGKWRTNGPLMNMAAFGTTYGCKANAPMQLKADERVVLRPEPVVEKRKK</sequence>
<dbReference type="Gene3D" id="3.40.390.10">
    <property type="entry name" value="Collagenase (Catalytic Domain)"/>
    <property type="match status" value="1"/>
</dbReference>
<evidence type="ECO:0000313" key="12">
    <source>
        <dbReference type="Proteomes" id="UP000594059"/>
    </source>
</evidence>
<evidence type="ECO:0000256" key="4">
    <source>
        <dbReference type="ARBA" id="ARBA00022723"/>
    </source>
</evidence>
<dbReference type="PROSITE" id="PS51885">
    <property type="entry name" value="NEPRILYSIN"/>
    <property type="match status" value="1"/>
</dbReference>
<gene>
    <name evidence="11" type="ORF">INQ41_05075</name>
</gene>
<dbReference type="Pfam" id="PF01431">
    <property type="entry name" value="Peptidase_M13"/>
    <property type="match status" value="1"/>
</dbReference>
<dbReference type="CDD" id="cd08662">
    <property type="entry name" value="M13"/>
    <property type="match status" value="1"/>
</dbReference>
<feature type="chain" id="PRO_5033006526" evidence="8">
    <location>
        <begin position="26"/>
        <end position="669"/>
    </location>
</feature>
<evidence type="ECO:0000259" key="9">
    <source>
        <dbReference type="Pfam" id="PF01431"/>
    </source>
</evidence>
<dbReference type="InterPro" id="IPR000718">
    <property type="entry name" value="Peptidase_M13"/>
</dbReference>
<keyword evidence="3" id="KW-0645">Protease</keyword>
<dbReference type="GO" id="GO:0046872">
    <property type="term" value="F:metal ion binding"/>
    <property type="evidence" value="ECO:0007669"/>
    <property type="project" value="UniProtKB-KW"/>
</dbReference>
<feature type="domain" description="Peptidase M13 C-terminal" evidence="9">
    <location>
        <begin position="462"/>
        <end position="656"/>
    </location>
</feature>
<feature type="signal peptide" evidence="8">
    <location>
        <begin position="1"/>
        <end position="25"/>
    </location>
</feature>
<dbReference type="PANTHER" id="PTHR11733:SF167">
    <property type="entry name" value="FI17812P1-RELATED"/>
    <property type="match status" value="1"/>
</dbReference>
<dbReference type="PRINTS" id="PR00786">
    <property type="entry name" value="NEPRILYSIN"/>
</dbReference>
<dbReference type="InterPro" id="IPR018497">
    <property type="entry name" value="Peptidase_M13_C"/>
</dbReference>
<dbReference type="InterPro" id="IPR024079">
    <property type="entry name" value="MetalloPept_cat_dom_sf"/>
</dbReference>
<dbReference type="GO" id="GO:0004222">
    <property type="term" value="F:metalloendopeptidase activity"/>
    <property type="evidence" value="ECO:0007669"/>
    <property type="project" value="InterPro"/>
</dbReference>
<accession>A0A7S6UHH5</accession>
<evidence type="ECO:0000256" key="2">
    <source>
        <dbReference type="ARBA" id="ARBA00007357"/>
    </source>
</evidence>
<dbReference type="Proteomes" id="UP000594059">
    <property type="component" value="Chromosome"/>
</dbReference>
<organism evidence="11 12">
    <name type="scientific">Novilysobacter ciconiae</name>
    <dbReference type="NCBI Taxonomy" id="2781022"/>
    <lineage>
        <taxon>Bacteria</taxon>
        <taxon>Pseudomonadati</taxon>
        <taxon>Pseudomonadota</taxon>
        <taxon>Gammaproteobacteria</taxon>
        <taxon>Lysobacterales</taxon>
        <taxon>Lysobacteraceae</taxon>
        <taxon>Novilysobacter</taxon>
    </lineage>
</organism>
<evidence type="ECO:0000256" key="8">
    <source>
        <dbReference type="SAM" id="SignalP"/>
    </source>
</evidence>
<dbReference type="KEGG" id="lcic:INQ41_05075"/>
<dbReference type="InterPro" id="IPR042089">
    <property type="entry name" value="Peptidase_M13_dom_2"/>
</dbReference>
<comment type="cofactor">
    <cofactor evidence="1">
        <name>Zn(2+)</name>
        <dbReference type="ChEBI" id="CHEBI:29105"/>
    </cofactor>
</comment>
<dbReference type="GO" id="GO:0016485">
    <property type="term" value="P:protein processing"/>
    <property type="evidence" value="ECO:0007669"/>
    <property type="project" value="TreeGrafter"/>
</dbReference>
<dbReference type="Pfam" id="PF05649">
    <property type="entry name" value="Peptidase_M13_N"/>
    <property type="match status" value="1"/>
</dbReference>
<protein>
    <submittedName>
        <fullName evidence="11">M13 family metallopeptidase</fullName>
    </submittedName>
</protein>